<accession>A0A2T4JG80</accession>
<protein>
    <submittedName>
        <fullName evidence="7">YIP1 family protein</fullName>
    </submittedName>
</protein>
<keyword evidence="4 5" id="KW-0472">Membrane</keyword>
<dbReference type="GO" id="GO:0016020">
    <property type="term" value="C:membrane"/>
    <property type="evidence" value="ECO:0007669"/>
    <property type="project" value="UniProtKB-SubCell"/>
</dbReference>
<gene>
    <name evidence="7" type="ORF">C5F46_11700</name>
</gene>
<organism evidence="7 8">
    <name type="scientific">Phaeovulum veldkampii DSM 11550</name>
    <dbReference type="NCBI Taxonomy" id="1185920"/>
    <lineage>
        <taxon>Bacteria</taxon>
        <taxon>Pseudomonadati</taxon>
        <taxon>Pseudomonadota</taxon>
        <taxon>Alphaproteobacteria</taxon>
        <taxon>Rhodobacterales</taxon>
        <taxon>Paracoccaceae</taxon>
        <taxon>Phaeovulum</taxon>
    </lineage>
</organism>
<feature type="transmembrane region" description="Helical" evidence="5">
    <location>
        <begin position="51"/>
        <end position="71"/>
    </location>
</feature>
<comment type="subcellular location">
    <subcellularLocation>
        <location evidence="1">Membrane</location>
        <topology evidence="1">Multi-pass membrane protein</topology>
    </subcellularLocation>
</comment>
<evidence type="ECO:0000313" key="7">
    <source>
        <dbReference type="EMBL" id="PTE16922.1"/>
    </source>
</evidence>
<evidence type="ECO:0000313" key="8">
    <source>
        <dbReference type="Proteomes" id="UP000241899"/>
    </source>
</evidence>
<dbReference type="AlphaFoldDB" id="A0A2T4JG80"/>
<keyword evidence="8" id="KW-1185">Reference proteome</keyword>
<reference evidence="7 8" key="1">
    <citation type="submission" date="2018-03" db="EMBL/GenBank/DDBJ databases">
        <title>Rhodobacter veldkampii.</title>
        <authorList>
            <person name="Meyer T.E."/>
            <person name="Miller S."/>
            <person name="Lodha T."/>
            <person name="Gandham S."/>
            <person name="Chintalapati S."/>
            <person name="Chintalapati V.R."/>
        </authorList>
    </citation>
    <scope>NUCLEOTIDE SEQUENCE [LARGE SCALE GENOMIC DNA]</scope>
    <source>
        <strain evidence="7 8">DSM 11550</strain>
    </source>
</reference>
<sequence length="211" mass="22519">MGRLPAGRRIRGHVMDLRLGDLMTLARDTVLTPREGVARLLGLNLPLEARWLAMGAVVSLSAVMAYLANILFPLPVETPWAPITSSPLRMVVTQAAGVLFVAGAMTHVGRVFGGRGSFADALLLAVWMEFVLLLVQLVQVVLMAIYPLTATFMGFFALILFFYMLTHFTAALHGFTSLIGVFVGVIGTLIGGALILTFVLGILGVTPPAGN</sequence>
<proteinExistence type="predicted"/>
<feature type="transmembrane region" description="Helical" evidence="5">
    <location>
        <begin position="144"/>
        <end position="166"/>
    </location>
</feature>
<evidence type="ECO:0000256" key="2">
    <source>
        <dbReference type="ARBA" id="ARBA00022692"/>
    </source>
</evidence>
<feature type="transmembrane region" description="Helical" evidence="5">
    <location>
        <begin position="178"/>
        <end position="205"/>
    </location>
</feature>
<name>A0A2T4JG80_9RHOB</name>
<dbReference type="InterPro" id="IPR006977">
    <property type="entry name" value="Yip1_dom"/>
</dbReference>
<keyword evidence="2 5" id="KW-0812">Transmembrane</keyword>
<evidence type="ECO:0000256" key="1">
    <source>
        <dbReference type="ARBA" id="ARBA00004141"/>
    </source>
</evidence>
<evidence type="ECO:0000256" key="3">
    <source>
        <dbReference type="ARBA" id="ARBA00022989"/>
    </source>
</evidence>
<keyword evidence="3 5" id="KW-1133">Transmembrane helix</keyword>
<evidence type="ECO:0000256" key="4">
    <source>
        <dbReference type="ARBA" id="ARBA00023136"/>
    </source>
</evidence>
<comment type="caution">
    <text evidence="7">The sequence shown here is derived from an EMBL/GenBank/DDBJ whole genome shotgun (WGS) entry which is preliminary data.</text>
</comment>
<evidence type="ECO:0000259" key="6">
    <source>
        <dbReference type="Pfam" id="PF04893"/>
    </source>
</evidence>
<dbReference type="OrthoDB" id="7688451at2"/>
<feature type="domain" description="Yip1" evidence="6">
    <location>
        <begin position="32"/>
        <end position="196"/>
    </location>
</feature>
<dbReference type="Proteomes" id="UP000241899">
    <property type="component" value="Unassembled WGS sequence"/>
</dbReference>
<feature type="transmembrane region" description="Helical" evidence="5">
    <location>
        <begin position="91"/>
        <end position="109"/>
    </location>
</feature>
<dbReference type="Pfam" id="PF04893">
    <property type="entry name" value="Yip1"/>
    <property type="match status" value="1"/>
</dbReference>
<feature type="transmembrane region" description="Helical" evidence="5">
    <location>
        <begin position="121"/>
        <end position="138"/>
    </location>
</feature>
<dbReference type="EMBL" id="PZKF01000028">
    <property type="protein sequence ID" value="PTE16922.1"/>
    <property type="molecule type" value="Genomic_DNA"/>
</dbReference>
<evidence type="ECO:0000256" key="5">
    <source>
        <dbReference type="SAM" id="Phobius"/>
    </source>
</evidence>